<dbReference type="Proteomes" id="UP001500212">
    <property type="component" value="Unassembled WGS sequence"/>
</dbReference>
<proteinExistence type="predicted"/>
<accession>A0ABP8T8C6</accession>
<comment type="caution">
    <text evidence="1">The sequence shown here is derived from an EMBL/GenBank/DDBJ whole genome shotgun (WGS) entry which is preliminary data.</text>
</comment>
<sequence length="100" mass="10642">MRSRMHLSIRPRYAAGLHQGLAPEVGDHVRQPGKPVADELPLADDLRFGTAAPVAGKDDLDRADLVTVLDRCPLRKSSTSVVASSPTVCTLLRRSSAVAG</sequence>
<dbReference type="EMBL" id="BAABHJ010000001">
    <property type="protein sequence ID" value="GAA4600545.1"/>
    <property type="molecule type" value="Genomic_DNA"/>
</dbReference>
<reference evidence="2" key="1">
    <citation type="journal article" date="2019" name="Int. J. Syst. Evol. Microbiol.">
        <title>The Global Catalogue of Microorganisms (GCM) 10K type strain sequencing project: providing services to taxonomists for standard genome sequencing and annotation.</title>
        <authorList>
            <consortium name="The Broad Institute Genomics Platform"/>
            <consortium name="The Broad Institute Genome Sequencing Center for Infectious Disease"/>
            <person name="Wu L."/>
            <person name="Ma J."/>
        </authorList>
    </citation>
    <scope>NUCLEOTIDE SEQUENCE [LARGE SCALE GENOMIC DNA]</scope>
    <source>
        <strain evidence="2">JCM 17938</strain>
    </source>
</reference>
<name>A0ABP8T8C6_9ACTN</name>
<evidence type="ECO:0000313" key="1">
    <source>
        <dbReference type="EMBL" id="GAA4600545.1"/>
    </source>
</evidence>
<organism evidence="1 2">
    <name type="scientific">Actinoallomurus liliacearum</name>
    <dbReference type="NCBI Taxonomy" id="1080073"/>
    <lineage>
        <taxon>Bacteria</taxon>
        <taxon>Bacillati</taxon>
        <taxon>Actinomycetota</taxon>
        <taxon>Actinomycetes</taxon>
        <taxon>Streptosporangiales</taxon>
        <taxon>Thermomonosporaceae</taxon>
        <taxon>Actinoallomurus</taxon>
    </lineage>
</organism>
<protein>
    <submittedName>
        <fullName evidence="1">Uncharacterized protein</fullName>
    </submittedName>
</protein>
<gene>
    <name evidence="1" type="ORF">GCM10023195_00160</name>
</gene>
<evidence type="ECO:0000313" key="2">
    <source>
        <dbReference type="Proteomes" id="UP001500212"/>
    </source>
</evidence>
<keyword evidence="2" id="KW-1185">Reference proteome</keyword>